<dbReference type="PANTHER" id="PTHR47254:SF1">
    <property type="entry name" value="CELL WALL MANNOPROTEIN CIS3-RELATED"/>
    <property type="match status" value="1"/>
</dbReference>
<evidence type="ECO:0000256" key="5">
    <source>
        <dbReference type="ARBA" id="ARBA00022737"/>
    </source>
</evidence>
<dbReference type="GO" id="GO:0005199">
    <property type="term" value="F:structural constituent of cell wall"/>
    <property type="evidence" value="ECO:0007669"/>
    <property type="project" value="InterPro"/>
</dbReference>
<evidence type="ECO:0000259" key="9">
    <source>
        <dbReference type="Pfam" id="PF22799"/>
    </source>
</evidence>
<comment type="subcellular location">
    <subcellularLocation>
        <location evidence="1">Secreted</location>
        <location evidence="1">Cell wall</location>
    </subcellularLocation>
</comment>
<evidence type="ECO:0000256" key="1">
    <source>
        <dbReference type="ARBA" id="ARBA00004191"/>
    </source>
</evidence>
<sequence length="405" mass="41158">MKSSAVIISLISIVLADAVTDIIAPTGSYPSGCSKDFSGEFELSVSAVSYDKRDLKVKKRTSTSCGADGILLVSLADGVLIDSKNRTGYIASNYQFQFDDPPQDGAIYTAGFSVCNNESLALGATTTFWECASGSFWNLYDRDWAAQCSEIQLIVLPCDGSSDSEASESSDGQVVATSQITTTVVKSISDGQAQVITTTVGVPLCQITDGQAQVQTTPCAAITTTAEATAVPISQYSDGQIQVTTPATAATTVVASATTTPASAETTETAETSATPEETTATPVETTSTPEETGYTTEETTSVAEETTYAAVTTPVVAGTTTAVGTTTANNSYTASLTPSASANGTFVSSKISSKASTAASGTTAGTTTSAATASTTAVTSDSLRISVSSFAIVAIGLLGAFVSL</sequence>
<dbReference type="InterPro" id="IPR054508">
    <property type="entry name" value="PIR1-like_C"/>
</dbReference>
<dbReference type="GO" id="GO:0009277">
    <property type="term" value="C:fungal-type cell wall"/>
    <property type="evidence" value="ECO:0007669"/>
    <property type="project" value="TreeGrafter"/>
</dbReference>
<evidence type="ECO:0000256" key="4">
    <source>
        <dbReference type="ARBA" id="ARBA00022729"/>
    </source>
</evidence>
<dbReference type="HOGENOM" id="CLU_049782_1_0_1"/>
<accession>F0X9N7</accession>
<dbReference type="AlphaFoldDB" id="F0X9N7"/>
<comment type="similarity">
    <text evidence="6">Belongs to the PIR protein family.</text>
</comment>
<keyword evidence="2" id="KW-0134">Cell wall</keyword>
<evidence type="ECO:0000256" key="3">
    <source>
        <dbReference type="ARBA" id="ARBA00022525"/>
    </source>
</evidence>
<dbReference type="Pfam" id="PF22799">
    <property type="entry name" value="PIR1-like_C"/>
    <property type="match status" value="1"/>
</dbReference>
<feature type="region of interest" description="Disordered" evidence="7">
    <location>
        <begin position="258"/>
        <end position="302"/>
    </location>
</feature>
<dbReference type="InterPro" id="IPR000420">
    <property type="entry name" value="Yeast_PIR_rpt"/>
</dbReference>
<dbReference type="Proteomes" id="UP000007796">
    <property type="component" value="Unassembled WGS sequence"/>
</dbReference>
<dbReference type="PANTHER" id="PTHR47254">
    <property type="entry name" value="CELL WALL MANNOPROTEIN CIS3-RELATED"/>
    <property type="match status" value="1"/>
</dbReference>
<dbReference type="STRING" id="655863.F0X9N7"/>
<name>F0X9N7_GROCL</name>
<dbReference type="GeneID" id="25977177"/>
<feature type="signal peptide" evidence="8">
    <location>
        <begin position="1"/>
        <end position="16"/>
    </location>
</feature>
<evidence type="ECO:0000313" key="10">
    <source>
        <dbReference type="EMBL" id="EFX05943.1"/>
    </source>
</evidence>
<organism evidence="11">
    <name type="scientific">Grosmannia clavigera (strain kw1407 / UAMH 11150)</name>
    <name type="common">Blue stain fungus</name>
    <name type="synonym">Graphiocladiella clavigera</name>
    <dbReference type="NCBI Taxonomy" id="655863"/>
    <lineage>
        <taxon>Eukaryota</taxon>
        <taxon>Fungi</taxon>
        <taxon>Dikarya</taxon>
        <taxon>Ascomycota</taxon>
        <taxon>Pezizomycotina</taxon>
        <taxon>Sordariomycetes</taxon>
        <taxon>Sordariomycetidae</taxon>
        <taxon>Ophiostomatales</taxon>
        <taxon>Ophiostomataceae</taxon>
        <taxon>Leptographium</taxon>
    </lineage>
</organism>
<dbReference type="eggNOG" id="ENOG502RKR1">
    <property type="taxonomic scope" value="Eukaryota"/>
</dbReference>
<feature type="domain" description="Cell wall mannoprotein PIR1-like C-terminal" evidence="9">
    <location>
        <begin position="78"/>
        <end position="151"/>
    </location>
</feature>
<dbReference type="OrthoDB" id="5415592at2759"/>
<dbReference type="InParanoid" id="F0X9N7"/>
<keyword evidence="11" id="KW-1185">Reference proteome</keyword>
<evidence type="ECO:0000256" key="7">
    <source>
        <dbReference type="SAM" id="MobiDB-lite"/>
    </source>
</evidence>
<dbReference type="GO" id="GO:0031505">
    <property type="term" value="P:fungal-type cell wall organization"/>
    <property type="evidence" value="ECO:0007669"/>
    <property type="project" value="UniProtKB-ARBA"/>
</dbReference>
<proteinExistence type="inferred from homology"/>
<protein>
    <submittedName>
        <fullName evidence="10">Covalently-linked cell wall protein</fullName>
    </submittedName>
</protein>
<dbReference type="PROSITE" id="PS50256">
    <property type="entry name" value="PIR_REPEAT_2"/>
    <property type="match status" value="1"/>
</dbReference>
<dbReference type="RefSeq" id="XP_014175425.1">
    <property type="nucleotide sequence ID" value="XM_014319950.1"/>
</dbReference>
<dbReference type="EMBL" id="GL629735">
    <property type="protein sequence ID" value="EFX05943.1"/>
    <property type="molecule type" value="Genomic_DNA"/>
</dbReference>
<evidence type="ECO:0000313" key="11">
    <source>
        <dbReference type="Proteomes" id="UP000007796"/>
    </source>
</evidence>
<dbReference type="InterPro" id="IPR051153">
    <property type="entry name" value="Yeast_CWMannoprotein_PIR"/>
</dbReference>
<keyword evidence="3" id="KW-0964">Secreted</keyword>
<evidence type="ECO:0000256" key="6">
    <source>
        <dbReference type="ARBA" id="ARBA00038219"/>
    </source>
</evidence>
<gene>
    <name evidence="10" type="ORF">CMQ_4012</name>
</gene>
<reference evidence="10 11" key="1">
    <citation type="journal article" date="2011" name="Proc. Natl. Acad. Sci. U.S.A.">
        <title>Genome and transcriptome analyses of the mountain pine beetle-fungal symbiont Grosmannia clavigera, a lodgepole pine pathogen.</title>
        <authorList>
            <person name="DiGuistini S."/>
            <person name="Wang Y."/>
            <person name="Liao N.Y."/>
            <person name="Taylor G."/>
            <person name="Tanguay P."/>
            <person name="Feau N."/>
            <person name="Henrissat B."/>
            <person name="Chan S.K."/>
            <person name="Hesse-Orce U."/>
            <person name="Alamouti S.M."/>
            <person name="Tsui C.K.M."/>
            <person name="Docking R.T."/>
            <person name="Levasseur A."/>
            <person name="Haridas S."/>
            <person name="Robertson G."/>
            <person name="Birol I."/>
            <person name="Holt R.A."/>
            <person name="Marra M.A."/>
            <person name="Hamelin R.C."/>
            <person name="Hirst M."/>
            <person name="Jones S.J.M."/>
            <person name="Bohlmann J."/>
            <person name="Breuil C."/>
        </authorList>
    </citation>
    <scope>NUCLEOTIDE SEQUENCE [LARGE SCALE GENOMIC DNA]</scope>
    <source>
        <strain evidence="11">kw1407 / UAMH 11150</strain>
    </source>
</reference>
<keyword evidence="4 8" id="KW-0732">Signal</keyword>
<keyword evidence="5" id="KW-0677">Repeat</keyword>
<evidence type="ECO:0000256" key="8">
    <source>
        <dbReference type="SAM" id="SignalP"/>
    </source>
</evidence>
<feature type="chain" id="PRO_5003261971" evidence="8">
    <location>
        <begin position="17"/>
        <end position="405"/>
    </location>
</feature>
<evidence type="ECO:0000256" key="2">
    <source>
        <dbReference type="ARBA" id="ARBA00022512"/>
    </source>
</evidence>